<name>A0A0D2PFT1_HYPSF</name>
<dbReference type="Proteomes" id="UP000054270">
    <property type="component" value="Unassembled WGS sequence"/>
</dbReference>
<protein>
    <submittedName>
        <fullName evidence="1">Uncharacterized protein</fullName>
    </submittedName>
</protein>
<gene>
    <name evidence="1" type="ORF">HYPSUDRAFT_51957</name>
</gene>
<evidence type="ECO:0000313" key="1">
    <source>
        <dbReference type="EMBL" id="KJA27426.1"/>
    </source>
</evidence>
<dbReference type="EMBL" id="KN817524">
    <property type="protein sequence ID" value="KJA27426.1"/>
    <property type="molecule type" value="Genomic_DNA"/>
</dbReference>
<evidence type="ECO:0000313" key="2">
    <source>
        <dbReference type="Proteomes" id="UP000054270"/>
    </source>
</evidence>
<keyword evidence="2" id="KW-1185">Reference proteome</keyword>
<accession>A0A0D2PFT1</accession>
<sequence length="238" mass="26552">MAVFHQRLKSRMGRKGRIPPIGQAPNAMGTAGQCGGDVKIDCEVARMVWQASSIECGGGEGLKCLDTRRCRSGAGINPASKIRGLAWDVRRWAPMVPEIRSSTNGHRMARETCHHSMAVPCSQSDENISREMEMVRRKHTERRSQCIGDFREVMVMDVGHGRWDGNLWEGTRREEINCATYGAEALRICRRWHQNGDQDSGVHALTFGRPGGRGKAEGSKACKKLSQGWRRHPMSRGI</sequence>
<organism evidence="1 2">
    <name type="scientific">Hypholoma sublateritium (strain FD-334 SS-4)</name>
    <dbReference type="NCBI Taxonomy" id="945553"/>
    <lineage>
        <taxon>Eukaryota</taxon>
        <taxon>Fungi</taxon>
        <taxon>Dikarya</taxon>
        <taxon>Basidiomycota</taxon>
        <taxon>Agaricomycotina</taxon>
        <taxon>Agaricomycetes</taxon>
        <taxon>Agaricomycetidae</taxon>
        <taxon>Agaricales</taxon>
        <taxon>Agaricineae</taxon>
        <taxon>Strophariaceae</taxon>
        <taxon>Hypholoma</taxon>
    </lineage>
</organism>
<dbReference type="AlphaFoldDB" id="A0A0D2PFT1"/>
<proteinExistence type="predicted"/>
<reference evidence="2" key="1">
    <citation type="submission" date="2014-04" db="EMBL/GenBank/DDBJ databases">
        <title>Evolutionary Origins and Diversification of the Mycorrhizal Mutualists.</title>
        <authorList>
            <consortium name="DOE Joint Genome Institute"/>
            <consortium name="Mycorrhizal Genomics Consortium"/>
            <person name="Kohler A."/>
            <person name="Kuo A."/>
            <person name="Nagy L.G."/>
            <person name="Floudas D."/>
            <person name="Copeland A."/>
            <person name="Barry K.W."/>
            <person name="Cichocki N."/>
            <person name="Veneault-Fourrey C."/>
            <person name="LaButti K."/>
            <person name="Lindquist E.A."/>
            <person name="Lipzen A."/>
            <person name="Lundell T."/>
            <person name="Morin E."/>
            <person name="Murat C."/>
            <person name="Riley R."/>
            <person name="Ohm R."/>
            <person name="Sun H."/>
            <person name="Tunlid A."/>
            <person name="Henrissat B."/>
            <person name="Grigoriev I.V."/>
            <person name="Hibbett D.S."/>
            <person name="Martin F."/>
        </authorList>
    </citation>
    <scope>NUCLEOTIDE SEQUENCE [LARGE SCALE GENOMIC DNA]</scope>
    <source>
        <strain evidence="2">FD-334 SS-4</strain>
    </source>
</reference>